<reference evidence="7 8" key="1">
    <citation type="journal article" date="2011" name="Science">
        <title>Comparative functional genomics of the fission yeasts.</title>
        <authorList>
            <person name="Rhind N."/>
            <person name="Chen Z."/>
            <person name="Yassour M."/>
            <person name="Thompson D.A."/>
            <person name="Haas B.J."/>
            <person name="Habib N."/>
            <person name="Wapinski I."/>
            <person name="Roy S."/>
            <person name="Lin M.F."/>
            <person name="Heiman D.I."/>
            <person name="Young S.K."/>
            <person name="Furuya K."/>
            <person name="Guo Y."/>
            <person name="Pidoux A."/>
            <person name="Chen H.M."/>
            <person name="Robbertse B."/>
            <person name="Goldberg J.M."/>
            <person name="Aoki K."/>
            <person name="Bayne E.H."/>
            <person name="Berlin A.M."/>
            <person name="Desjardins C.A."/>
            <person name="Dobbs E."/>
            <person name="Dukaj L."/>
            <person name="Fan L."/>
            <person name="FitzGerald M.G."/>
            <person name="French C."/>
            <person name="Gujja S."/>
            <person name="Hansen K."/>
            <person name="Keifenheim D."/>
            <person name="Levin J.Z."/>
            <person name="Mosher R.A."/>
            <person name="Mueller C.A."/>
            <person name="Pfiffner J."/>
            <person name="Priest M."/>
            <person name="Russ C."/>
            <person name="Smialowska A."/>
            <person name="Swoboda P."/>
            <person name="Sykes S.M."/>
            <person name="Vaughn M."/>
            <person name="Vengrova S."/>
            <person name="Yoder R."/>
            <person name="Zeng Q."/>
            <person name="Allshire R."/>
            <person name="Baulcombe D."/>
            <person name="Birren B.W."/>
            <person name="Brown W."/>
            <person name="Ekwall K."/>
            <person name="Kellis M."/>
            <person name="Leatherwood J."/>
            <person name="Levin H."/>
            <person name="Margalit H."/>
            <person name="Martienssen R."/>
            <person name="Nieduszynski C.A."/>
            <person name="Spatafora J.W."/>
            <person name="Friedman N."/>
            <person name="Dalgaard J.Z."/>
            <person name="Baumann P."/>
            <person name="Niki H."/>
            <person name="Regev A."/>
            <person name="Nusbaum C."/>
        </authorList>
    </citation>
    <scope>NUCLEOTIDE SEQUENCE [LARGE SCALE GENOMIC DNA]</scope>
    <source>
        <strain evidence="8">yFS286</strain>
    </source>
</reference>
<gene>
    <name evidence="7" type="ORF">SOCG_02250</name>
</gene>
<comment type="similarity">
    <text evidence="1 4">Belongs to the tRNA-intron endonuclease family.</text>
</comment>
<feature type="active site" evidence="5">
    <location>
        <position position="295"/>
    </location>
</feature>
<dbReference type="Proteomes" id="UP000016088">
    <property type="component" value="Unassembled WGS sequence"/>
</dbReference>
<dbReference type="InterPro" id="IPR011856">
    <property type="entry name" value="tRNA_endonuc-like_dom_sf"/>
</dbReference>
<dbReference type="InterPro" id="IPR016589">
    <property type="entry name" value="tRNA_splic_SEN2"/>
</dbReference>
<keyword evidence="3 4" id="KW-0456">Lyase</keyword>
<dbReference type="GeneID" id="25031228"/>
<dbReference type="GO" id="GO:0003676">
    <property type="term" value="F:nucleic acid binding"/>
    <property type="evidence" value="ECO:0007669"/>
    <property type="project" value="InterPro"/>
</dbReference>
<dbReference type="PANTHER" id="PTHR21227:SF0">
    <property type="entry name" value="TRNA-SPLICING ENDONUCLEASE SUBUNIT SEN2"/>
    <property type="match status" value="1"/>
</dbReference>
<proteinExistence type="inferred from homology"/>
<feature type="active site" evidence="5">
    <location>
        <position position="331"/>
    </location>
</feature>
<evidence type="ECO:0000259" key="6">
    <source>
        <dbReference type="Pfam" id="PF01974"/>
    </source>
</evidence>
<dbReference type="CDD" id="cd22363">
    <property type="entry name" value="tRNA-intron_lyase_C"/>
    <property type="match status" value="1"/>
</dbReference>
<keyword evidence="7" id="KW-0255">Endonuclease</keyword>
<dbReference type="GO" id="GO:0032473">
    <property type="term" value="C:cytoplasmic side of mitochondrial outer membrane"/>
    <property type="evidence" value="ECO:0007669"/>
    <property type="project" value="EnsemblFungi"/>
</dbReference>
<evidence type="ECO:0000256" key="4">
    <source>
        <dbReference type="PIRNR" id="PIRNR011789"/>
    </source>
</evidence>
<feature type="domain" description="tRNA intron endonuclease catalytic" evidence="6">
    <location>
        <begin position="257"/>
        <end position="339"/>
    </location>
</feature>
<dbReference type="HOGENOM" id="CLU_012847_2_0_1"/>
<name>S9Q552_SCHOY</name>
<dbReference type="PANTHER" id="PTHR21227">
    <property type="entry name" value="TRNA-SPLICING ENDONUCLEASE SUBUNIT SEN2"/>
    <property type="match status" value="1"/>
</dbReference>
<keyword evidence="7" id="KW-0378">Hydrolase</keyword>
<evidence type="ECO:0000256" key="3">
    <source>
        <dbReference type="ARBA" id="ARBA00023239"/>
    </source>
</evidence>
<dbReference type="RefSeq" id="XP_013016198.1">
    <property type="nucleotide sequence ID" value="XM_013160744.1"/>
</dbReference>
<organism evidence="7 8">
    <name type="scientific">Schizosaccharomyces octosporus (strain yFS286)</name>
    <name type="common">Fission yeast</name>
    <name type="synonym">Octosporomyces octosporus</name>
    <dbReference type="NCBI Taxonomy" id="483514"/>
    <lineage>
        <taxon>Eukaryota</taxon>
        <taxon>Fungi</taxon>
        <taxon>Dikarya</taxon>
        <taxon>Ascomycota</taxon>
        <taxon>Taphrinomycotina</taxon>
        <taxon>Schizosaccharomycetes</taxon>
        <taxon>Schizosaccharomycetales</taxon>
        <taxon>Schizosaccharomycetaceae</taxon>
        <taxon>Schizosaccharomyces</taxon>
    </lineage>
</organism>
<dbReference type="InterPro" id="IPR036167">
    <property type="entry name" value="tRNA_intron_Endo_cat-like_sf"/>
</dbReference>
<dbReference type="GO" id="GO:0000213">
    <property type="term" value="F:tRNA-intron lyase activity"/>
    <property type="evidence" value="ECO:0007669"/>
    <property type="project" value="UniProtKB-UniRule"/>
</dbReference>
<dbReference type="AlphaFoldDB" id="S9Q552"/>
<dbReference type="Gene3D" id="3.40.1350.10">
    <property type="match status" value="1"/>
</dbReference>
<sequence length="386" mass="44671">MSKAHEIYKDPLPFLLARPLPPIIPTNPLTWVPYIYYYFFSRTPKQIPVQCTVDSSTRSCLVTDREGIQRLWTNGFFGKGNLSRSEPTWQVRTKRSLGLLGLDEDLVAEEITARRRLQRKRFKAQRAYREQCARERQLCIERNEEIPDHLKEDAELPKELTDPISSSVSPQNPFQVTVVPELEHLQLTFPEAFFLSSLGNLTVTSSMKDTSSIPLLRYFAEISAQNPDYSTQCSNKNAGASFGQLDAAAYIHPDNSFLVDLAAYYYFRQQGWVVKGGTKFSVDYLLYKRGPVFSHAELAILVLPCVGNSQKRNLKWHELHCLNRTVGQVKKTLVLCYVHCPTPEIMNDLWQHQKNMDQWEWSKLILSYYTIQCVSLRRWVPDRNRD</sequence>
<evidence type="ECO:0000256" key="5">
    <source>
        <dbReference type="PIRSR" id="PIRSR011789-1"/>
    </source>
</evidence>
<dbReference type="GO" id="GO:0000379">
    <property type="term" value="P:tRNA-type intron splice site recognition and cleavage"/>
    <property type="evidence" value="ECO:0007669"/>
    <property type="project" value="TreeGrafter"/>
</dbReference>
<protein>
    <recommendedName>
        <fullName evidence="4">tRNA-splicing endonuclease subunit Sen2</fullName>
        <ecNumber evidence="4">4.6.1.16</ecNumber>
    </recommendedName>
</protein>
<dbReference type="PIRSF" id="PIRSF011789">
    <property type="entry name" value="tRNA_splic_SEN2"/>
    <property type="match status" value="1"/>
</dbReference>
<dbReference type="OMA" id="YSHPYWK"/>
<dbReference type="EMBL" id="KE503206">
    <property type="protein sequence ID" value="EPX74768.1"/>
    <property type="molecule type" value="Genomic_DNA"/>
</dbReference>
<dbReference type="Pfam" id="PF01974">
    <property type="entry name" value="tRNA_int_endo"/>
    <property type="match status" value="1"/>
</dbReference>
<evidence type="ECO:0000256" key="1">
    <source>
        <dbReference type="ARBA" id="ARBA00008078"/>
    </source>
</evidence>
<dbReference type="InterPro" id="IPR006676">
    <property type="entry name" value="tRNA_splic"/>
</dbReference>
<dbReference type="SUPFAM" id="SSF53032">
    <property type="entry name" value="tRNA-intron endonuclease catalytic domain-like"/>
    <property type="match status" value="1"/>
</dbReference>
<keyword evidence="7" id="KW-0540">Nuclease</keyword>
<dbReference type="eggNOG" id="KOG4685">
    <property type="taxonomic scope" value="Eukaryota"/>
</dbReference>
<comment type="function">
    <text evidence="4">Constitutes one of the two catalytic subunit of the tRNA-splicing endonuclease complex, a complex responsible for identification and cleavage of the splice sites in pre-tRNA. It cleaves pre-tRNA at the 5'- and 3'-splice sites to release the intron. The products are an intron and two tRNA half-molecules bearing 2',3'-cyclic phosphate and 5'-OH termini. There are no conserved sequences at the splice sites, but the intron is invariably located at the same site in the gene, placing the splice sites an invariant distance from the constant structural features of the tRNA body.</text>
</comment>
<accession>S9Q552</accession>
<dbReference type="GO" id="GO:0000214">
    <property type="term" value="C:tRNA-intron endonuclease complex"/>
    <property type="evidence" value="ECO:0007669"/>
    <property type="project" value="UniProtKB-UniRule"/>
</dbReference>
<dbReference type="EC" id="4.6.1.16" evidence="4"/>
<evidence type="ECO:0000313" key="7">
    <source>
        <dbReference type="EMBL" id="EPX74768.1"/>
    </source>
</evidence>
<keyword evidence="8" id="KW-1185">Reference proteome</keyword>
<dbReference type="OrthoDB" id="10249562at2759"/>
<evidence type="ECO:0000256" key="2">
    <source>
        <dbReference type="ARBA" id="ARBA00022694"/>
    </source>
</evidence>
<keyword evidence="2 4" id="KW-0819">tRNA processing</keyword>
<evidence type="ECO:0000313" key="8">
    <source>
        <dbReference type="Proteomes" id="UP000016088"/>
    </source>
</evidence>
<dbReference type="VEuPathDB" id="FungiDB:SOCG_02250"/>
<dbReference type="InterPro" id="IPR006677">
    <property type="entry name" value="tRNA_intron_Endonuc_cat-like"/>
</dbReference>
<feature type="active site" evidence="5">
    <location>
        <position position="287"/>
    </location>
</feature>